<reference evidence="1 2" key="1">
    <citation type="submission" date="2022-02" db="EMBL/GenBank/DDBJ databases">
        <title>Shinella B3.7 sp. nov., isolated from Sediment (Zhairuo Island).</title>
        <authorList>
            <person name="Chen G."/>
        </authorList>
    </citation>
    <scope>NUCLEOTIDE SEQUENCE [LARGE SCALE GENOMIC DNA]</scope>
    <source>
        <strain evidence="1 2">B3.7</strain>
        <plasmid evidence="1">unnamed</plasmid>
    </source>
</reference>
<dbReference type="EMBL" id="JAKVIN010000010">
    <property type="protein sequence ID" value="MCJ8151742.1"/>
    <property type="molecule type" value="Genomic_DNA"/>
</dbReference>
<proteinExistence type="predicted"/>
<keyword evidence="2" id="KW-1185">Reference proteome</keyword>
<gene>
    <name evidence="1" type="ORF">MKI86_21605</name>
</gene>
<geneLocation type="plasmid" evidence="1">
    <name>unnamed</name>
</geneLocation>
<accession>A0ABT0CT12</accession>
<evidence type="ECO:0000313" key="1">
    <source>
        <dbReference type="EMBL" id="MCJ8151742.1"/>
    </source>
</evidence>
<organism evidence="1 2">
    <name type="scientific">Shinella sedimenti</name>
    <dbReference type="NCBI Taxonomy" id="2919913"/>
    <lineage>
        <taxon>Bacteria</taxon>
        <taxon>Pseudomonadati</taxon>
        <taxon>Pseudomonadota</taxon>
        <taxon>Alphaproteobacteria</taxon>
        <taxon>Hyphomicrobiales</taxon>
        <taxon>Rhizobiaceae</taxon>
        <taxon>Shinella</taxon>
    </lineage>
</organism>
<name>A0ABT0CT12_9HYPH</name>
<dbReference type="RefSeq" id="WP_241605206.1">
    <property type="nucleotide sequence ID" value="NZ_JAKVIN010000010.1"/>
</dbReference>
<sequence>MIFATFPSSVQRRFGSFSRSCPYLRFRQPAKAASDHRFHRQRAVALAREVAPLDEPSTLVSVEIANLGILFDCLIAASAAFPFDNRLQAGPGDHLCLFSYAVARRWVATV</sequence>
<dbReference type="Proteomes" id="UP001201844">
    <property type="component" value="Unassembled WGS sequence"/>
</dbReference>
<comment type="caution">
    <text evidence="1">The sequence shown here is derived from an EMBL/GenBank/DDBJ whole genome shotgun (WGS) entry which is preliminary data.</text>
</comment>
<protein>
    <submittedName>
        <fullName evidence="1">Uncharacterized protein</fullName>
    </submittedName>
</protein>
<evidence type="ECO:0000313" key="2">
    <source>
        <dbReference type="Proteomes" id="UP001201844"/>
    </source>
</evidence>
<keyword evidence="1" id="KW-0614">Plasmid</keyword>